<evidence type="ECO:0000313" key="1">
    <source>
        <dbReference type="EMBL" id="QXP45338.1"/>
    </source>
</evidence>
<keyword evidence="2" id="KW-1185">Reference proteome</keyword>
<dbReference type="Proteomes" id="UP000828872">
    <property type="component" value="Segment"/>
</dbReference>
<dbReference type="EMBL" id="MZ399596">
    <property type="protein sequence ID" value="QXP45338.1"/>
    <property type="molecule type" value="Genomic_DNA"/>
</dbReference>
<gene>
    <name evidence="1" type="ORF">cd4_064</name>
</gene>
<protein>
    <submittedName>
        <fullName evidence="1">Uncharacterized protein</fullName>
    </submittedName>
</protein>
<accession>A0AAE7SPB1</accession>
<proteinExistence type="predicted"/>
<sequence>MEMGLEVLHVREATMRDLLEWIRLANSLEMFTTLKKSSGDLHKLTVSSLNSTNKVHLVEADHKTLWEIVNNASYLDLEVEVNEDYHVSLKFKESLSYGIGGDFSGLD</sequence>
<name>A0AAE7SPB1_9CAUD</name>
<organism evidence="1 2">
    <name type="scientific">Carnobacterium phage cd4</name>
    <dbReference type="NCBI Taxonomy" id="2849246"/>
    <lineage>
        <taxon>Viruses</taxon>
        <taxon>Duplodnaviria</taxon>
        <taxon>Heunggongvirae</taxon>
        <taxon>Uroviricota</taxon>
        <taxon>Caudoviricetes</taxon>
        <taxon>Carnodivirus</taxon>
        <taxon>Carnodivirus cd4-like</taxon>
    </lineage>
</organism>
<reference evidence="1 2" key="1">
    <citation type="journal article" date="2021" name="Microbiol. Resour. Announc.">
        <title>Genome Sequences of Bacteriophages cd2, cd3, and cd4, which Specifically Target Carnobacterium divergens.</title>
        <authorList>
            <person name="Zhang P."/>
            <person name="Britton A.P."/>
            <person name="Visser K.A."/>
            <person name="Welke C.A."/>
            <person name="Wassink H."/>
            <person name="Prins E."/>
            <person name="Yang X."/>
            <person name="Martin-Visscher L.A."/>
        </authorList>
    </citation>
    <scope>NUCLEOTIDE SEQUENCE [LARGE SCALE GENOMIC DNA]</scope>
    <source>
        <strain evidence="2">cd4</strain>
    </source>
</reference>
<evidence type="ECO:0000313" key="2">
    <source>
        <dbReference type="Proteomes" id="UP000828872"/>
    </source>
</evidence>